<dbReference type="Proteomes" id="UP000034982">
    <property type="component" value="Unassembled WGS sequence"/>
</dbReference>
<dbReference type="EMBL" id="AYYE01000362">
    <property type="protein sequence ID" value="ETK10768.1"/>
    <property type="molecule type" value="Genomic_DNA"/>
</dbReference>
<protein>
    <submittedName>
        <fullName evidence="1">Uncharacterized protein</fullName>
    </submittedName>
</protein>
<evidence type="ECO:0000313" key="1">
    <source>
        <dbReference type="EMBL" id="ETK10768.1"/>
    </source>
</evidence>
<dbReference type="PATRIC" id="fig|1411022.3.peg.74"/>
<organism evidence="1 2">
    <name type="scientific">Tannerella sp. oral taxon BU063 isolate Cell 1/3</name>
    <dbReference type="NCBI Taxonomy" id="1411022"/>
    <lineage>
        <taxon>Bacteria</taxon>
        <taxon>Pseudomonadati</taxon>
        <taxon>Bacteroidota</taxon>
        <taxon>Bacteroidia</taxon>
        <taxon>Bacteroidales</taxon>
        <taxon>Tannerellaceae</taxon>
        <taxon>Tannerella</taxon>
    </lineage>
</organism>
<evidence type="ECO:0000313" key="2">
    <source>
        <dbReference type="Proteomes" id="UP000034982"/>
    </source>
</evidence>
<comment type="caution">
    <text evidence="1">The sequence shown here is derived from an EMBL/GenBank/DDBJ whole genome shotgun (WGS) entry which is preliminary data.</text>
</comment>
<dbReference type="AlphaFoldDB" id="W2CUM6"/>
<name>W2CUM6_9BACT</name>
<gene>
    <name evidence="1" type="ORF">T230_01760</name>
</gene>
<reference evidence="1 2" key="1">
    <citation type="submission" date="2013-11" db="EMBL/GenBank/DDBJ databases">
        <title>Single cell genomics of uncultured Tannerella BU063 (oral taxon 286).</title>
        <authorList>
            <person name="Beall C.J."/>
            <person name="Campbell A.G."/>
            <person name="Griffen A.L."/>
            <person name="Podar M."/>
            <person name="Leys E.J."/>
        </authorList>
    </citation>
    <scope>NUCLEOTIDE SEQUENCE [LARGE SCALE GENOMIC DNA]</scope>
    <source>
        <strain evidence="1">Cell 1/3</strain>
    </source>
</reference>
<sequence>MDVTGYTALRQAGFRIDRMQVHQTHQATYTLDIHVIALEPKHTLYMQNSCRRMVSVVCVVYQAHKL</sequence>
<proteinExistence type="predicted"/>
<accession>W2CUM6</accession>